<evidence type="ECO:0000313" key="6">
    <source>
        <dbReference type="Proteomes" id="UP000198828"/>
    </source>
</evidence>
<dbReference type="CDD" id="cd00530">
    <property type="entry name" value="PTE"/>
    <property type="match status" value="1"/>
</dbReference>
<reference evidence="5 6" key="1">
    <citation type="submission" date="2016-10" db="EMBL/GenBank/DDBJ databases">
        <authorList>
            <person name="de Groot N.N."/>
        </authorList>
    </citation>
    <scope>NUCLEOTIDE SEQUENCE [LARGE SCALE GENOMIC DNA]</scope>
    <source>
        <strain evidence="5 6">DSM 23310</strain>
    </source>
</reference>
<dbReference type="GO" id="GO:0008270">
    <property type="term" value="F:zinc ion binding"/>
    <property type="evidence" value="ECO:0007669"/>
    <property type="project" value="InterPro"/>
</dbReference>
<dbReference type="EMBL" id="FNNG01000001">
    <property type="protein sequence ID" value="SDW18093.1"/>
    <property type="molecule type" value="Genomic_DNA"/>
</dbReference>
<dbReference type="PANTHER" id="PTHR10819:SF3">
    <property type="entry name" value="PHOSPHOTRIESTERASE-RELATED PROTEIN"/>
    <property type="match status" value="1"/>
</dbReference>
<comment type="caution">
    <text evidence="4">Lacks conserved residue(s) required for the propagation of feature annotation.</text>
</comment>
<dbReference type="InterPro" id="IPR001559">
    <property type="entry name" value="Phosphotriesterase"/>
</dbReference>
<dbReference type="PANTHER" id="PTHR10819">
    <property type="entry name" value="PHOSPHOTRIESTERASE-RELATED"/>
    <property type="match status" value="1"/>
</dbReference>
<evidence type="ECO:0000256" key="1">
    <source>
        <dbReference type="ARBA" id="ARBA00022723"/>
    </source>
</evidence>
<dbReference type="SUPFAM" id="SSF51556">
    <property type="entry name" value="Metallo-dependent hydrolases"/>
    <property type="match status" value="1"/>
</dbReference>
<evidence type="ECO:0000256" key="2">
    <source>
        <dbReference type="ARBA" id="ARBA00022801"/>
    </source>
</evidence>
<proteinExistence type="inferred from homology"/>
<protein>
    <submittedName>
        <fullName evidence="5">Phosphotriesterase-related protein</fullName>
    </submittedName>
</protein>
<dbReference type="PROSITE" id="PS51347">
    <property type="entry name" value="PHOSPHOTRIESTERASE_2"/>
    <property type="match status" value="1"/>
</dbReference>
<organism evidence="5 6">
    <name type="scientific">Tepidimicrobium xylanilyticum</name>
    <dbReference type="NCBI Taxonomy" id="1123352"/>
    <lineage>
        <taxon>Bacteria</taxon>
        <taxon>Bacillati</taxon>
        <taxon>Bacillota</taxon>
        <taxon>Tissierellia</taxon>
        <taxon>Tissierellales</taxon>
        <taxon>Tepidimicrobiaceae</taxon>
        <taxon>Tepidimicrobium</taxon>
    </lineage>
</organism>
<feature type="binding site" evidence="3">
    <location>
        <position position="20"/>
    </location>
    <ligand>
        <name>a divalent metal cation</name>
        <dbReference type="ChEBI" id="CHEBI:60240"/>
        <label>1</label>
    </ligand>
</feature>
<dbReference type="PIRSF" id="PIRSF016839">
    <property type="entry name" value="PhP"/>
    <property type="match status" value="1"/>
</dbReference>
<feature type="binding site" evidence="3">
    <location>
        <position position="164"/>
    </location>
    <ligand>
        <name>a divalent metal cation</name>
        <dbReference type="ChEBI" id="CHEBI:60240"/>
        <label>2</label>
    </ligand>
</feature>
<keyword evidence="6" id="KW-1185">Reference proteome</keyword>
<comment type="cofactor">
    <cofactor evidence="3">
        <name>a divalent metal cation</name>
        <dbReference type="ChEBI" id="CHEBI:60240"/>
    </cofactor>
    <text evidence="3">Binds 2 divalent metal cations per subunit.</text>
</comment>
<dbReference type="Gene3D" id="3.20.20.140">
    <property type="entry name" value="Metal-dependent hydrolases"/>
    <property type="match status" value="1"/>
</dbReference>
<dbReference type="InterPro" id="IPR032466">
    <property type="entry name" value="Metal_Hydrolase"/>
</dbReference>
<evidence type="ECO:0000256" key="3">
    <source>
        <dbReference type="PIRSR" id="PIRSR601559-52"/>
    </source>
</evidence>
<dbReference type="AlphaFoldDB" id="A0A1H2RF28"/>
<feature type="binding site" evidence="3">
    <location>
        <position position="192"/>
    </location>
    <ligand>
        <name>a divalent metal cation</name>
        <dbReference type="ChEBI" id="CHEBI:60240"/>
        <label>2</label>
    </ligand>
</feature>
<keyword evidence="1 3" id="KW-0479">Metal-binding</keyword>
<dbReference type="GO" id="GO:0016787">
    <property type="term" value="F:hydrolase activity"/>
    <property type="evidence" value="ECO:0007669"/>
    <property type="project" value="UniProtKB-KW"/>
</dbReference>
<gene>
    <name evidence="5" type="ORF">SAMN05660923_00363</name>
</gene>
<accession>A0A1H2RF28</accession>
<dbReference type="Pfam" id="PF02126">
    <property type="entry name" value="PTE"/>
    <property type="match status" value="1"/>
</dbReference>
<feature type="binding site" evidence="3">
    <location>
        <position position="18"/>
    </location>
    <ligand>
        <name>a divalent metal cation</name>
        <dbReference type="ChEBI" id="CHEBI:60240"/>
        <label>1</label>
    </ligand>
</feature>
<evidence type="ECO:0000256" key="4">
    <source>
        <dbReference type="PROSITE-ProRule" id="PRU00679"/>
    </source>
</evidence>
<comment type="similarity">
    <text evidence="4">Belongs to the metallo-dependent hydrolases superfamily. Phosphotriesterase family.</text>
</comment>
<dbReference type="RefSeq" id="WP_093750241.1">
    <property type="nucleotide sequence ID" value="NZ_BSYN01000001.1"/>
</dbReference>
<feature type="binding site" evidence="3">
    <location>
        <position position="131"/>
    </location>
    <ligand>
        <name>a divalent metal cation</name>
        <dbReference type="ChEBI" id="CHEBI:60240"/>
        <label>2</label>
    </ligand>
</feature>
<feature type="binding site" evidence="3">
    <location>
        <position position="249"/>
    </location>
    <ligand>
        <name>a divalent metal cation</name>
        <dbReference type="ChEBI" id="CHEBI:60240"/>
        <label>1</label>
    </ligand>
</feature>
<name>A0A1H2RF28_9FIRM</name>
<evidence type="ECO:0000313" key="5">
    <source>
        <dbReference type="EMBL" id="SDW18093.1"/>
    </source>
</evidence>
<feature type="binding site" evidence="3">
    <location>
        <position position="131"/>
    </location>
    <ligand>
        <name>a divalent metal cation</name>
        <dbReference type="ChEBI" id="CHEBI:60240"/>
        <label>1</label>
    </ligand>
</feature>
<keyword evidence="2" id="KW-0378">Hydrolase</keyword>
<dbReference type="OrthoDB" id="105927at2"/>
<sequence length="300" mass="34156">MINTVRGEVKKLGKTYIHEHIKLDLSGHKKDPDTNYDDTNEVMLELKEIKEKGIDSIVEVTNRGMGRDVLAMVELAEKTGLNIIASTGFYKEPFFPEYFYQLSDKELIQMLIKDIEEGIDGTGIKAHVLGEVGTSYNEIHAAEKRLFDIIGDVHLNTGKPIFTHTTLGTMALEQIQILEEKKVNLEKVLIGHMDLNYNLEYHLRVADKGCYLGFDTIGKVNYQPDENRINLIKELVARGHENQIIISLDLTRKSHLKKYKGIGYSYLIDTFVPLLIKSGIKEETINKFLVQNPERLLSIP</sequence>
<dbReference type="Proteomes" id="UP000198828">
    <property type="component" value="Unassembled WGS sequence"/>
</dbReference>